<sequence length="89" mass="9643">MCSWTTEFKDTEPSSIINLLKTQKKYEGEGAKRPIARFGFPAPADLHLSNVLALSPSPSRHHSSYLTQLSSDPPLLGAETPTPTPAPDP</sequence>
<accession>I1CVV5</accession>
<protein>
    <submittedName>
        <fullName evidence="2">Uncharacterized protein</fullName>
    </submittedName>
</protein>
<proteinExistence type="predicted"/>
<keyword evidence="3" id="KW-1185">Reference proteome</keyword>
<reference evidence="2 3" key="1">
    <citation type="journal article" date="2009" name="PLoS Genet.">
        <title>Genomic analysis of the basal lineage fungus Rhizopus oryzae reveals a whole-genome duplication.</title>
        <authorList>
            <person name="Ma L.-J."/>
            <person name="Ibrahim A.S."/>
            <person name="Skory C."/>
            <person name="Grabherr M.G."/>
            <person name="Burger G."/>
            <person name="Butler M."/>
            <person name="Elias M."/>
            <person name="Idnurm A."/>
            <person name="Lang B.F."/>
            <person name="Sone T."/>
            <person name="Abe A."/>
            <person name="Calvo S.E."/>
            <person name="Corrochano L.M."/>
            <person name="Engels R."/>
            <person name="Fu J."/>
            <person name="Hansberg W."/>
            <person name="Kim J.-M."/>
            <person name="Kodira C.D."/>
            <person name="Koehrsen M.J."/>
            <person name="Liu B."/>
            <person name="Miranda-Saavedra D."/>
            <person name="O'Leary S."/>
            <person name="Ortiz-Castellanos L."/>
            <person name="Poulter R."/>
            <person name="Rodriguez-Romero J."/>
            <person name="Ruiz-Herrera J."/>
            <person name="Shen Y.-Q."/>
            <person name="Zeng Q."/>
            <person name="Galagan J."/>
            <person name="Birren B.W."/>
            <person name="Cuomo C.A."/>
            <person name="Wickes B.L."/>
        </authorList>
    </citation>
    <scope>NUCLEOTIDE SEQUENCE [LARGE SCALE GENOMIC DNA]</scope>
    <source>
        <strain evidence="3">RA 99-880 / ATCC MYA-4621 / FGSC 9543 / NRRL 43880</strain>
    </source>
</reference>
<dbReference type="Proteomes" id="UP000009138">
    <property type="component" value="Unassembled WGS sequence"/>
</dbReference>
<name>I1CVV5_RHIO9</name>
<organism evidence="2 3">
    <name type="scientific">Rhizopus delemar (strain RA 99-880 / ATCC MYA-4621 / FGSC 9543 / NRRL 43880)</name>
    <name type="common">Mucormycosis agent</name>
    <name type="synonym">Rhizopus arrhizus var. delemar</name>
    <dbReference type="NCBI Taxonomy" id="246409"/>
    <lineage>
        <taxon>Eukaryota</taxon>
        <taxon>Fungi</taxon>
        <taxon>Fungi incertae sedis</taxon>
        <taxon>Mucoromycota</taxon>
        <taxon>Mucoromycotina</taxon>
        <taxon>Mucoromycetes</taxon>
        <taxon>Mucorales</taxon>
        <taxon>Mucorineae</taxon>
        <taxon>Rhizopodaceae</taxon>
        <taxon>Rhizopus</taxon>
    </lineage>
</organism>
<gene>
    <name evidence="2" type="ORF">RO3G_17296</name>
</gene>
<dbReference type="RefSeq" id="XP_067527981.1">
    <property type="nucleotide sequence ID" value="XM_067671880.1"/>
</dbReference>
<dbReference type="GeneID" id="93624261"/>
<dbReference type="AlphaFoldDB" id="I1CVV5"/>
<evidence type="ECO:0000313" key="2">
    <source>
        <dbReference type="EMBL" id="EIE92585.1"/>
    </source>
</evidence>
<dbReference type="VEuPathDB" id="FungiDB:RO3G_17296"/>
<dbReference type="EMBL" id="GG669516">
    <property type="protein sequence ID" value="EIE92585.1"/>
    <property type="molecule type" value="Genomic_DNA"/>
</dbReference>
<feature type="region of interest" description="Disordered" evidence="1">
    <location>
        <begin position="57"/>
        <end position="89"/>
    </location>
</feature>
<evidence type="ECO:0000256" key="1">
    <source>
        <dbReference type="SAM" id="MobiDB-lite"/>
    </source>
</evidence>
<evidence type="ECO:0000313" key="3">
    <source>
        <dbReference type="Proteomes" id="UP000009138"/>
    </source>
</evidence>
<dbReference type="InParanoid" id="I1CVV5"/>